<feature type="transmembrane region" description="Helical" evidence="7">
    <location>
        <begin position="305"/>
        <end position="326"/>
    </location>
</feature>
<dbReference type="Pfam" id="PF07690">
    <property type="entry name" value="MFS_1"/>
    <property type="match status" value="1"/>
</dbReference>
<feature type="compositionally biased region" description="Basic and acidic residues" evidence="6">
    <location>
        <begin position="421"/>
        <end position="433"/>
    </location>
</feature>
<evidence type="ECO:0000256" key="7">
    <source>
        <dbReference type="SAM" id="Phobius"/>
    </source>
</evidence>
<evidence type="ECO:0000256" key="2">
    <source>
        <dbReference type="ARBA" id="ARBA00022475"/>
    </source>
</evidence>
<dbReference type="RefSeq" id="WP_330132079.1">
    <property type="nucleotide sequence ID" value="NZ_JAUTXY010000002.1"/>
</dbReference>
<feature type="transmembrane region" description="Helical" evidence="7">
    <location>
        <begin position="160"/>
        <end position="180"/>
    </location>
</feature>
<protein>
    <submittedName>
        <fullName evidence="9">MFS transporter</fullName>
    </submittedName>
</protein>
<evidence type="ECO:0000256" key="3">
    <source>
        <dbReference type="ARBA" id="ARBA00022692"/>
    </source>
</evidence>
<keyword evidence="4 7" id="KW-1133">Transmembrane helix</keyword>
<feature type="transmembrane region" description="Helical" evidence="7">
    <location>
        <begin position="72"/>
        <end position="89"/>
    </location>
</feature>
<dbReference type="InterPro" id="IPR036259">
    <property type="entry name" value="MFS_trans_sf"/>
</dbReference>
<name>A0ABU7L5H0_9NOCA</name>
<feature type="transmembrane region" description="Helical" evidence="7">
    <location>
        <begin position="280"/>
        <end position="299"/>
    </location>
</feature>
<evidence type="ECO:0000256" key="1">
    <source>
        <dbReference type="ARBA" id="ARBA00004651"/>
    </source>
</evidence>
<dbReference type="PROSITE" id="PS50850">
    <property type="entry name" value="MFS"/>
    <property type="match status" value="1"/>
</dbReference>
<feature type="transmembrane region" description="Helical" evidence="7">
    <location>
        <begin position="377"/>
        <end position="395"/>
    </location>
</feature>
<dbReference type="InterPro" id="IPR011701">
    <property type="entry name" value="MFS"/>
</dbReference>
<dbReference type="Proteomes" id="UP001336020">
    <property type="component" value="Unassembled WGS sequence"/>
</dbReference>
<evidence type="ECO:0000313" key="9">
    <source>
        <dbReference type="EMBL" id="MEE2056796.1"/>
    </source>
</evidence>
<feature type="transmembrane region" description="Helical" evidence="7">
    <location>
        <begin position="101"/>
        <end position="123"/>
    </location>
</feature>
<dbReference type="Gene3D" id="1.20.1250.20">
    <property type="entry name" value="MFS general substrate transporter like domains"/>
    <property type="match status" value="2"/>
</dbReference>
<evidence type="ECO:0000256" key="6">
    <source>
        <dbReference type="SAM" id="MobiDB-lite"/>
    </source>
</evidence>
<feature type="transmembrane region" description="Helical" evidence="7">
    <location>
        <begin position="247"/>
        <end position="268"/>
    </location>
</feature>
<dbReference type="CDD" id="cd06174">
    <property type="entry name" value="MFS"/>
    <property type="match status" value="1"/>
</dbReference>
<organism evidence="9 10">
    <name type="scientific">Rhodococcus artemisiae</name>
    <dbReference type="NCBI Taxonomy" id="714159"/>
    <lineage>
        <taxon>Bacteria</taxon>
        <taxon>Bacillati</taxon>
        <taxon>Actinomycetota</taxon>
        <taxon>Actinomycetes</taxon>
        <taxon>Mycobacteriales</taxon>
        <taxon>Nocardiaceae</taxon>
        <taxon>Rhodococcus</taxon>
    </lineage>
</organism>
<sequence length="446" mass="47155">MRSWLVWGVGVFAYLVAVLHRTTFGVSGLAATERFDISPSVLSGFVVLQLIVYAGMQIPAGVLLDRFGSRKVIALGAAIMAVAQFVLAVTDSLPIAYAGRVFVGVGDALTFISVLRLVPVWFAPRRVPVVSQLTGILGQLGQVLSAVPFVLILSGQGWTAAYASAAALGVIACVLVVAVVRNAPTGEHLEVPAAGLRNVLGQIGGVWRRPGTRLGFFTHMGTQFSVTTFALMWGVPYLESAQGLSAAAAGSMLTVSVATAIAAGPILGILTGRFPNHRSWLVLSIIIACASAWTVVLALPGPAPIWLLVLLIIVISVGGPGSMVGFDYARTFNPSTALGTAQGIVNIGGFLATLLVVQTMGVLLDAFGGYGFDSFRVAWLAQYPIWVLALVGVLITRKKARRETGVYPRTLRQILRARTEPRREELADSIAEHIEEEPSDNDGGRS</sequence>
<feature type="transmembrane region" description="Helical" evidence="7">
    <location>
        <begin position="338"/>
        <end position="357"/>
    </location>
</feature>
<keyword evidence="2" id="KW-1003">Cell membrane</keyword>
<evidence type="ECO:0000259" key="8">
    <source>
        <dbReference type="PROSITE" id="PS50850"/>
    </source>
</evidence>
<dbReference type="InterPro" id="IPR050189">
    <property type="entry name" value="MFS_Efflux_Transporters"/>
</dbReference>
<gene>
    <name evidence="9" type="ORF">Q7514_04565</name>
</gene>
<proteinExistence type="predicted"/>
<comment type="caution">
    <text evidence="9">The sequence shown here is derived from an EMBL/GenBank/DDBJ whole genome shotgun (WGS) entry which is preliminary data.</text>
</comment>
<accession>A0ABU7L5H0</accession>
<reference evidence="9 10" key="1">
    <citation type="submission" date="2023-07" db="EMBL/GenBank/DDBJ databases">
        <authorList>
            <person name="Girao M."/>
            <person name="Carvalho M.F."/>
        </authorList>
    </citation>
    <scope>NUCLEOTIDE SEQUENCE [LARGE SCALE GENOMIC DNA]</scope>
    <source>
        <strain evidence="9 10">YIM65754</strain>
    </source>
</reference>
<dbReference type="InterPro" id="IPR020846">
    <property type="entry name" value="MFS_dom"/>
</dbReference>
<feature type="transmembrane region" description="Helical" evidence="7">
    <location>
        <begin position="214"/>
        <end position="235"/>
    </location>
</feature>
<comment type="subcellular location">
    <subcellularLocation>
        <location evidence="1">Cell membrane</location>
        <topology evidence="1">Multi-pass membrane protein</topology>
    </subcellularLocation>
</comment>
<dbReference type="SUPFAM" id="SSF103473">
    <property type="entry name" value="MFS general substrate transporter"/>
    <property type="match status" value="1"/>
</dbReference>
<feature type="region of interest" description="Disordered" evidence="6">
    <location>
        <begin position="421"/>
        <end position="446"/>
    </location>
</feature>
<evidence type="ECO:0000256" key="5">
    <source>
        <dbReference type="ARBA" id="ARBA00023136"/>
    </source>
</evidence>
<dbReference type="PANTHER" id="PTHR43124">
    <property type="entry name" value="PURINE EFFLUX PUMP PBUE"/>
    <property type="match status" value="1"/>
</dbReference>
<dbReference type="EMBL" id="JAUTXY010000002">
    <property type="protein sequence ID" value="MEE2056796.1"/>
    <property type="molecule type" value="Genomic_DNA"/>
</dbReference>
<feature type="transmembrane region" description="Helical" evidence="7">
    <location>
        <begin position="41"/>
        <end position="60"/>
    </location>
</feature>
<keyword evidence="5 7" id="KW-0472">Membrane</keyword>
<feature type="transmembrane region" description="Helical" evidence="7">
    <location>
        <begin position="135"/>
        <end position="154"/>
    </location>
</feature>
<keyword evidence="10" id="KW-1185">Reference proteome</keyword>
<evidence type="ECO:0000256" key="4">
    <source>
        <dbReference type="ARBA" id="ARBA00022989"/>
    </source>
</evidence>
<evidence type="ECO:0000313" key="10">
    <source>
        <dbReference type="Proteomes" id="UP001336020"/>
    </source>
</evidence>
<feature type="domain" description="Major facilitator superfamily (MFS) profile" evidence="8">
    <location>
        <begin position="6"/>
        <end position="401"/>
    </location>
</feature>
<dbReference type="PANTHER" id="PTHR43124:SF3">
    <property type="entry name" value="CHLORAMPHENICOL EFFLUX PUMP RV0191"/>
    <property type="match status" value="1"/>
</dbReference>
<keyword evidence="3 7" id="KW-0812">Transmembrane</keyword>